<reference evidence="2 3" key="1">
    <citation type="submission" date="2016-12" db="EMBL/GenBank/DDBJ databases">
        <title>Study of bacterial adaptation to deep sea.</title>
        <authorList>
            <person name="Song J."/>
            <person name="Yoshizawa S."/>
            <person name="Kogure K."/>
        </authorList>
    </citation>
    <scope>NUCLEOTIDE SEQUENCE [LARGE SCALE GENOMIC DNA]</scope>
    <source>
        <strain evidence="2 3">SAORIC-165</strain>
    </source>
</reference>
<comment type="caution">
    <text evidence="2">The sequence shown here is derived from an EMBL/GenBank/DDBJ whole genome shotgun (WGS) entry which is preliminary data.</text>
</comment>
<keyword evidence="1" id="KW-1133">Transmembrane helix</keyword>
<organism evidence="2 3">
    <name type="scientific">Rubritalea profundi</name>
    <dbReference type="NCBI Taxonomy" id="1658618"/>
    <lineage>
        <taxon>Bacteria</taxon>
        <taxon>Pseudomonadati</taxon>
        <taxon>Verrucomicrobiota</taxon>
        <taxon>Verrucomicrobiia</taxon>
        <taxon>Verrucomicrobiales</taxon>
        <taxon>Rubritaleaceae</taxon>
        <taxon>Rubritalea</taxon>
    </lineage>
</organism>
<protein>
    <recommendedName>
        <fullName evidence="4">Hydrogenase nickel incorporation protein HypA</fullName>
    </recommendedName>
</protein>
<accession>A0A2S7U5M0</accession>
<keyword evidence="1" id="KW-0472">Membrane</keyword>
<evidence type="ECO:0000313" key="3">
    <source>
        <dbReference type="Proteomes" id="UP000239907"/>
    </source>
</evidence>
<dbReference type="Proteomes" id="UP000239907">
    <property type="component" value="Unassembled WGS sequence"/>
</dbReference>
<keyword evidence="3" id="KW-1185">Reference proteome</keyword>
<evidence type="ECO:0000256" key="1">
    <source>
        <dbReference type="SAM" id="Phobius"/>
    </source>
</evidence>
<dbReference type="EMBL" id="MQWA01000001">
    <property type="protein sequence ID" value="PQJ29807.1"/>
    <property type="molecule type" value="Genomic_DNA"/>
</dbReference>
<dbReference type="RefSeq" id="WP_105044322.1">
    <property type="nucleotide sequence ID" value="NZ_MQWA01000001.1"/>
</dbReference>
<dbReference type="OrthoDB" id="195694at2"/>
<sequence length="80" mass="8868">MLEISFEDLAISVLAFSMLILGVLLIGRNSTERQVRRRSLRSIITCDVCGHLFKDSSADKVVDCPECGRANQRGRDKSLG</sequence>
<gene>
    <name evidence="2" type="ORF">BSZ32_15850</name>
</gene>
<feature type="transmembrane region" description="Helical" evidence="1">
    <location>
        <begin position="6"/>
        <end position="27"/>
    </location>
</feature>
<evidence type="ECO:0008006" key="4">
    <source>
        <dbReference type="Google" id="ProtNLM"/>
    </source>
</evidence>
<dbReference type="AlphaFoldDB" id="A0A2S7U5M0"/>
<keyword evidence="1" id="KW-0812">Transmembrane</keyword>
<proteinExistence type="predicted"/>
<evidence type="ECO:0000313" key="2">
    <source>
        <dbReference type="EMBL" id="PQJ29807.1"/>
    </source>
</evidence>
<name>A0A2S7U5M0_9BACT</name>